<dbReference type="Proteomes" id="UP000886339">
    <property type="component" value="Unassembled WGS sequence"/>
</dbReference>
<dbReference type="PIRSF" id="PIRSF000460">
    <property type="entry name" value="Pprylas_GlgP"/>
    <property type="match status" value="1"/>
</dbReference>
<evidence type="ECO:0000256" key="2">
    <source>
        <dbReference type="ARBA" id="ARBA00006047"/>
    </source>
</evidence>
<comment type="caution">
    <text evidence="6">The sequence shown here is derived from an EMBL/GenBank/DDBJ whole genome shotgun (WGS) entry which is preliminary data.</text>
</comment>
<dbReference type="InterPro" id="IPR052182">
    <property type="entry name" value="Glycogen/Maltodextrin_Phosph"/>
</dbReference>
<dbReference type="GO" id="GO:0005975">
    <property type="term" value="P:carbohydrate metabolic process"/>
    <property type="evidence" value="ECO:0007669"/>
    <property type="project" value="InterPro"/>
</dbReference>
<evidence type="ECO:0000313" key="6">
    <source>
        <dbReference type="EMBL" id="HEC07247.1"/>
    </source>
</evidence>
<dbReference type="InterPro" id="IPR024517">
    <property type="entry name" value="Glycogen_phosphorylase_DUF3417"/>
</dbReference>
<evidence type="ECO:0000256" key="3">
    <source>
        <dbReference type="ARBA" id="ARBA00022533"/>
    </source>
</evidence>
<comment type="catalytic activity">
    <reaction evidence="1">
        <text>[(1-&gt;4)-alpha-D-glucosyl](n) + phosphate = [(1-&gt;4)-alpha-D-glucosyl](n-1) + alpha-D-glucose 1-phosphate</text>
        <dbReference type="Rhea" id="RHEA:41732"/>
        <dbReference type="Rhea" id="RHEA-COMP:9584"/>
        <dbReference type="Rhea" id="RHEA-COMP:9586"/>
        <dbReference type="ChEBI" id="CHEBI:15444"/>
        <dbReference type="ChEBI" id="CHEBI:43474"/>
        <dbReference type="ChEBI" id="CHEBI:58601"/>
        <dbReference type="EC" id="2.4.1.1"/>
    </reaction>
</comment>
<sequence>MNYTPYELRPDLPEELHDLRVLALDLRWSWNHVADTLWRRVDEALWRHTHNPWMILQTVSLRRLKMLTSDESFLRLLQDLRKEQADTLEADTWFSHAHGEQRHVPTAYFCMEYGISEALPLYSGGLGVLAGDHLKTCSELGVPLQAVGLLYQQGYFRQALDGDGNQLAFYPFNDPTQIPVVPVRTEDGEWLRISLEFPGRTLQLRAWRAQVGRISLYLLDSNDPMNSPADRGITGELYGGGAERRLQQEMVLGIGGYTLLQALGQEPEVCHLNEGHAAFSILERVRSYMRKENTDFGTALAATRAGNLFTTHTPVEAGFDRFSPALIERYLGRWASELDISMAQLLAMGRSQSNVSEEPFNMAWLAIHGSGSVNGVSRLHGKVSRHLFLPLFPRWPEKEVPVGHVTNGVHVSSWDSPESDRLWTEACGKERWREGLQSISEAMLKVSATDLWEMRSRNRQRLIAWIREQHALNQPATNLLDPNALTLGFARRFATYKRPNLLLKDKQRLAHLLTSTDNPVQLVIAGKAHPRDLDGQAMIREWIQFIHEFQLQSRIVFLEDYDLLMASYLVEGIDLWINTPRRPWEACGTSGMKVLVNGGLNLSELDGWWAEAWHTDVGWALGDGQEHDADTAWDSHEADCLYDLLEQQVIPEFYRRNAHGIPEDWIGHMRNSMAKLTPVYSSNRMVRQYTEEYYLPMARAVRQRCAGNLAEAKAITAWKATLEQHWPSIHFGNLKTTSDESSYYFQAQLYLDDLSPDAVQVQLYADPIEEKNPECHPLHRVEKLAGSVNGYLYEIAIPAQRPVSDYTIRVVPFFPGVQIPLEMNLILWQH</sequence>
<gene>
    <name evidence="6" type="primary">glgP</name>
    <name evidence="6" type="ORF">ENJ12_10365</name>
</gene>
<dbReference type="Pfam" id="PF11897">
    <property type="entry name" value="DUF3417"/>
    <property type="match status" value="1"/>
</dbReference>
<dbReference type="InterPro" id="IPR000811">
    <property type="entry name" value="Glyco_trans_35"/>
</dbReference>
<comment type="similarity">
    <text evidence="2">Belongs to the glycogen phosphorylase family.</text>
</comment>
<feature type="domain" description="DUF3417" evidence="5">
    <location>
        <begin position="12"/>
        <end position="119"/>
    </location>
</feature>
<dbReference type="GO" id="GO:0008184">
    <property type="term" value="F:glycogen phosphorylase activity"/>
    <property type="evidence" value="ECO:0007669"/>
    <property type="project" value="InterPro"/>
</dbReference>
<dbReference type="SUPFAM" id="SSF53756">
    <property type="entry name" value="UDP-Glycosyltransferase/glycogen phosphorylase"/>
    <property type="match status" value="1"/>
</dbReference>
<evidence type="ECO:0000259" key="5">
    <source>
        <dbReference type="Pfam" id="PF11897"/>
    </source>
</evidence>
<name>A0A831WB79_9GAMM</name>
<dbReference type="GO" id="GO:0030170">
    <property type="term" value="F:pyridoxal phosphate binding"/>
    <property type="evidence" value="ECO:0007669"/>
    <property type="project" value="InterPro"/>
</dbReference>
<dbReference type="PANTHER" id="PTHR42655">
    <property type="entry name" value="GLYCOGEN PHOSPHORYLASE"/>
    <property type="match status" value="1"/>
</dbReference>
<keyword evidence="3" id="KW-0021">Allosteric enzyme</keyword>
<evidence type="ECO:0000256" key="1">
    <source>
        <dbReference type="ARBA" id="ARBA00001275"/>
    </source>
</evidence>
<protein>
    <submittedName>
        <fullName evidence="6">Alpha-glucan family phosphorylase</fullName>
    </submittedName>
</protein>
<dbReference type="Gene3D" id="3.40.50.2000">
    <property type="entry name" value="Glycogen Phosphorylase B"/>
    <property type="match status" value="3"/>
</dbReference>
<dbReference type="Pfam" id="PF00343">
    <property type="entry name" value="Phosphorylase"/>
    <property type="match status" value="1"/>
</dbReference>
<dbReference type="AlphaFoldDB" id="A0A831WB79"/>
<dbReference type="NCBIfam" id="TIGR02094">
    <property type="entry name" value="more_P_ylases"/>
    <property type="match status" value="1"/>
</dbReference>
<evidence type="ECO:0000256" key="4">
    <source>
        <dbReference type="PIRSR" id="PIRSR000460-1"/>
    </source>
</evidence>
<reference evidence="6" key="1">
    <citation type="journal article" date="2020" name="mSystems">
        <title>Genome- and Community-Level Interaction Insights into Carbon Utilization and Element Cycling Functions of Hydrothermarchaeota in Hydrothermal Sediment.</title>
        <authorList>
            <person name="Zhou Z."/>
            <person name="Liu Y."/>
            <person name="Xu W."/>
            <person name="Pan J."/>
            <person name="Luo Z.H."/>
            <person name="Li M."/>
        </authorList>
    </citation>
    <scope>NUCLEOTIDE SEQUENCE [LARGE SCALE GENOMIC DNA]</scope>
    <source>
        <strain evidence="6">HyVt-458</strain>
    </source>
</reference>
<feature type="modified residue" description="N6-(pyridoxal phosphate)lysine" evidence="4">
    <location>
        <position position="593"/>
    </location>
</feature>
<accession>A0A831WB79</accession>
<organism evidence="6">
    <name type="scientific">Thiolapillus brandeum</name>
    <dbReference type="NCBI Taxonomy" id="1076588"/>
    <lineage>
        <taxon>Bacteria</taxon>
        <taxon>Pseudomonadati</taxon>
        <taxon>Pseudomonadota</taxon>
        <taxon>Gammaproteobacteria</taxon>
        <taxon>Chromatiales</taxon>
        <taxon>Sedimenticolaceae</taxon>
        <taxon>Thiolapillus</taxon>
    </lineage>
</organism>
<dbReference type="PANTHER" id="PTHR42655:SF1">
    <property type="entry name" value="GLYCOGEN PHOSPHORYLASE"/>
    <property type="match status" value="1"/>
</dbReference>
<proteinExistence type="inferred from homology"/>
<dbReference type="EMBL" id="DRLF01000357">
    <property type="protein sequence ID" value="HEC07247.1"/>
    <property type="molecule type" value="Genomic_DNA"/>
</dbReference>
<keyword evidence="4" id="KW-0663">Pyridoxal phosphate</keyword>
<dbReference type="InterPro" id="IPR011834">
    <property type="entry name" value="Agluc_phsphrylas"/>
</dbReference>